<sequence length="345" mass="39539">MNPTVYTSCIDWFWTTAKAENINEEAQIHAKVDGKKVIISEAIIRRDLKFKDEEELIAYQMNHSTINIQTSEEKKPRESKNKDTQETQPSAPTDEALNDENVPAQSNDPPLSRVNTLRSKEDRLKLNELMEICTKLQQRVIDLENTNTIQAQEISSLRKRVKRLNKKRRMHPKQGRNIADIDADAETTLVNETTEDQGRYNDQEMFDIIVLDDKEEALLKEAQDVQNIKKSKPKGDKVVSEQELEQDATITTTIVTIPTPDSTRPNVKGVVMQEPNETLTTTTMPISSKVQDKGKGIMVEEPLKMKKKDQISFDEQEARRLQVEINEKDRLAEEKAQLIEEENLA</sequence>
<evidence type="ECO:0000256" key="2">
    <source>
        <dbReference type="SAM" id="MobiDB-lite"/>
    </source>
</evidence>
<evidence type="ECO:0008006" key="4">
    <source>
        <dbReference type="Google" id="ProtNLM"/>
    </source>
</evidence>
<gene>
    <name evidence="3" type="ORF">Tci_029214</name>
</gene>
<comment type="caution">
    <text evidence="3">The sequence shown here is derived from an EMBL/GenBank/DDBJ whole genome shotgun (WGS) entry which is preliminary data.</text>
</comment>
<feature type="region of interest" description="Disordered" evidence="2">
    <location>
        <begin position="67"/>
        <end position="119"/>
    </location>
</feature>
<dbReference type="EMBL" id="BKCJ010003796">
    <property type="protein sequence ID" value="GEU57236.1"/>
    <property type="molecule type" value="Genomic_DNA"/>
</dbReference>
<dbReference type="AlphaFoldDB" id="A0A6L2L6I0"/>
<evidence type="ECO:0000313" key="3">
    <source>
        <dbReference type="EMBL" id="GEU57236.1"/>
    </source>
</evidence>
<evidence type="ECO:0000256" key="1">
    <source>
        <dbReference type="SAM" id="Coils"/>
    </source>
</evidence>
<feature type="coiled-coil region" evidence="1">
    <location>
        <begin position="126"/>
        <end position="167"/>
    </location>
</feature>
<reference evidence="3" key="1">
    <citation type="journal article" date="2019" name="Sci. Rep.">
        <title>Draft genome of Tanacetum cinerariifolium, the natural source of mosquito coil.</title>
        <authorList>
            <person name="Yamashiro T."/>
            <person name="Shiraishi A."/>
            <person name="Satake H."/>
            <person name="Nakayama K."/>
        </authorList>
    </citation>
    <scope>NUCLEOTIDE SEQUENCE</scope>
</reference>
<organism evidence="3">
    <name type="scientific">Tanacetum cinerariifolium</name>
    <name type="common">Dalmatian daisy</name>
    <name type="synonym">Chrysanthemum cinerariifolium</name>
    <dbReference type="NCBI Taxonomy" id="118510"/>
    <lineage>
        <taxon>Eukaryota</taxon>
        <taxon>Viridiplantae</taxon>
        <taxon>Streptophyta</taxon>
        <taxon>Embryophyta</taxon>
        <taxon>Tracheophyta</taxon>
        <taxon>Spermatophyta</taxon>
        <taxon>Magnoliopsida</taxon>
        <taxon>eudicotyledons</taxon>
        <taxon>Gunneridae</taxon>
        <taxon>Pentapetalae</taxon>
        <taxon>asterids</taxon>
        <taxon>campanulids</taxon>
        <taxon>Asterales</taxon>
        <taxon>Asteraceae</taxon>
        <taxon>Asteroideae</taxon>
        <taxon>Anthemideae</taxon>
        <taxon>Anthemidinae</taxon>
        <taxon>Tanacetum</taxon>
    </lineage>
</organism>
<feature type="compositionally biased region" description="Basic and acidic residues" evidence="2">
    <location>
        <begin position="71"/>
        <end position="85"/>
    </location>
</feature>
<accession>A0A6L2L6I0</accession>
<protein>
    <recommendedName>
        <fullName evidence="4">Xylulose kinase-1</fullName>
    </recommendedName>
</protein>
<feature type="compositionally biased region" description="Polar residues" evidence="2">
    <location>
        <begin position="103"/>
        <end position="117"/>
    </location>
</feature>
<proteinExistence type="predicted"/>
<name>A0A6L2L6I0_TANCI</name>
<keyword evidence="1" id="KW-0175">Coiled coil</keyword>